<dbReference type="RefSeq" id="WP_261403635.1">
    <property type="nucleotide sequence ID" value="NZ_CP081869.1"/>
</dbReference>
<proteinExistence type="predicted"/>
<sequence>MSDIVERIYEAAALPELWPDLFQDLSNRYEFVGAACSASMRSFQRGISSPGIADVLERFLTGGWQDRNCRAPRTAKLNYEGFVRDQDILTDEEIENEPMYAELLRPAGLGYARAP</sequence>
<gene>
    <name evidence="1" type="ORF">K6K41_01360</name>
</gene>
<organism evidence="1 2">
    <name type="scientific">Chenggangzhangella methanolivorans</name>
    <dbReference type="NCBI Taxonomy" id="1437009"/>
    <lineage>
        <taxon>Bacteria</taxon>
        <taxon>Pseudomonadati</taxon>
        <taxon>Pseudomonadota</taxon>
        <taxon>Alphaproteobacteria</taxon>
        <taxon>Hyphomicrobiales</taxon>
        <taxon>Methylopilaceae</taxon>
        <taxon>Chenggangzhangella</taxon>
    </lineage>
</organism>
<keyword evidence="2" id="KW-1185">Reference proteome</keyword>
<evidence type="ECO:0000313" key="1">
    <source>
        <dbReference type="EMBL" id="QZO00442.1"/>
    </source>
</evidence>
<dbReference type="EMBL" id="CP081869">
    <property type="protein sequence ID" value="QZO00442.1"/>
    <property type="molecule type" value="Genomic_DNA"/>
</dbReference>
<accession>A0A9E6RG91</accession>
<name>A0A9E6RG91_9HYPH</name>
<reference evidence="1" key="1">
    <citation type="submission" date="2021-08" db="EMBL/GenBank/DDBJ databases">
        <authorList>
            <person name="Zhang H."/>
            <person name="Xu M."/>
            <person name="Yu Z."/>
            <person name="Yang L."/>
            <person name="Cai Y."/>
        </authorList>
    </citation>
    <scope>NUCLEOTIDE SEQUENCE</scope>
    <source>
        <strain evidence="1">CHL1</strain>
    </source>
</reference>
<evidence type="ECO:0000313" key="2">
    <source>
        <dbReference type="Proteomes" id="UP000825701"/>
    </source>
</evidence>
<dbReference type="AlphaFoldDB" id="A0A9E6RG91"/>
<dbReference type="Proteomes" id="UP000825701">
    <property type="component" value="Chromosome"/>
</dbReference>
<protein>
    <submittedName>
        <fullName evidence="1">Uncharacterized protein</fullName>
    </submittedName>
</protein>
<dbReference type="KEGG" id="cmet:K6K41_01360"/>